<comment type="caution">
    <text evidence="2">The sequence shown here is derived from an EMBL/GenBank/DDBJ whole genome shotgun (WGS) entry which is preliminary data.</text>
</comment>
<keyword evidence="1" id="KW-1133">Transmembrane helix</keyword>
<proteinExistence type="predicted"/>
<evidence type="ECO:0000313" key="3">
    <source>
        <dbReference type="Proteomes" id="UP000886812"/>
    </source>
</evidence>
<gene>
    <name evidence="2" type="ORF">IAC75_04245</name>
</gene>
<dbReference type="Gene3D" id="1.25.40.10">
    <property type="entry name" value="Tetratricopeptide repeat domain"/>
    <property type="match status" value="1"/>
</dbReference>
<keyword evidence="1" id="KW-0472">Membrane</keyword>
<evidence type="ECO:0000313" key="2">
    <source>
        <dbReference type="EMBL" id="HIV04346.1"/>
    </source>
</evidence>
<accession>A0A9D1T245</accession>
<keyword evidence="1" id="KW-0812">Transmembrane</keyword>
<organism evidence="2 3">
    <name type="scientific">Candidatus Spyradosoma merdigallinarum</name>
    <dbReference type="NCBI Taxonomy" id="2840950"/>
    <lineage>
        <taxon>Bacteria</taxon>
        <taxon>Pseudomonadati</taxon>
        <taxon>Verrucomicrobiota</taxon>
        <taxon>Opitutia</taxon>
        <taxon>Opitutia incertae sedis</taxon>
        <taxon>Candidatus Spyradosoma</taxon>
    </lineage>
</organism>
<dbReference type="EMBL" id="DVOG01000112">
    <property type="protein sequence ID" value="HIV04346.1"/>
    <property type="molecule type" value="Genomic_DNA"/>
</dbReference>
<dbReference type="Proteomes" id="UP000886812">
    <property type="component" value="Unassembled WGS sequence"/>
</dbReference>
<reference evidence="2" key="1">
    <citation type="submission" date="2020-10" db="EMBL/GenBank/DDBJ databases">
        <authorList>
            <person name="Gilroy R."/>
        </authorList>
    </citation>
    <scope>NUCLEOTIDE SEQUENCE</scope>
    <source>
        <strain evidence="2">10669</strain>
    </source>
</reference>
<protein>
    <submittedName>
        <fullName evidence="2">Tetratricopeptide repeat protein</fullName>
    </submittedName>
</protein>
<feature type="transmembrane region" description="Helical" evidence="1">
    <location>
        <begin position="45"/>
        <end position="70"/>
    </location>
</feature>
<dbReference type="AlphaFoldDB" id="A0A9D1T245"/>
<dbReference type="InterPro" id="IPR011990">
    <property type="entry name" value="TPR-like_helical_dom_sf"/>
</dbReference>
<reference evidence="2" key="2">
    <citation type="journal article" date="2021" name="PeerJ">
        <title>Extensive microbial diversity within the chicken gut microbiome revealed by metagenomics and culture.</title>
        <authorList>
            <person name="Gilroy R."/>
            <person name="Ravi A."/>
            <person name="Getino M."/>
            <person name="Pursley I."/>
            <person name="Horton D.L."/>
            <person name="Alikhan N.F."/>
            <person name="Baker D."/>
            <person name="Gharbi K."/>
            <person name="Hall N."/>
            <person name="Watson M."/>
            <person name="Adriaenssens E.M."/>
            <person name="Foster-Nyarko E."/>
            <person name="Jarju S."/>
            <person name="Secka A."/>
            <person name="Antonio M."/>
            <person name="Oren A."/>
            <person name="Chaudhuri R.R."/>
            <person name="La Ragione R."/>
            <person name="Hildebrand F."/>
            <person name="Pallen M.J."/>
        </authorList>
    </citation>
    <scope>NUCLEOTIDE SEQUENCE</scope>
    <source>
        <strain evidence="2">10669</strain>
    </source>
</reference>
<sequence length="578" mass="66417">MATENSKNEKNASRAAFSNREYLGFATYARGNDGQWRLHFNWRRILFVLVALGVAGYLALAFLLFCWFRYKHEWEQTSYAAMLVYPFSAETRAEMRRNIGDKIVRDAKENFQVDKDFGAYFQNIRAGLIYSPRNSDAIVDFSSMLFYQRRLREAFELLENGLPYALNHKNYMQFFVRQHLDLAQDEELCFAADALLPLFPLAEKLLPEPNALQDNRLIFVVGAAQASLLRGQFRTSRDFLTRYGVENTLSGRVLEAQLDWETGDRESALEILRSAASRVPGNEQIATLYALYLRESGDVSAARNVLTRLALMKNDPAVRVRIITLFPGDENRLYRERLEKDFFDRYKDDSAALLVFAQYATDAGNFALVKKIYDHAQNKALIDLPKFELLYLESLVLDGKPAEALKILDGLENGDYAWVKNYQGVIDCLRALAYFSSGQANLGRISMDRVIKNNTLPVARLIVLARRLDALGFEEEARSVYESAYLLENGNQAVLLELVNYALKHEDVSVLMRYLPPLLDTRRPPRTVLEKVMNFLGSDRMLFVATRRSLFEEVDRMLRQTESDRIAEPDETTLKSWF</sequence>
<evidence type="ECO:0000256" key="1">
    <source>
        <dbReference type="SAM" id="Phobius"/>
    </source>
</evidence>
<name>A0A9D1T245_9BACT</name>